<feature type="binding site" evidence="9">
    <location>
        <position position="171"/>
    </location>
    <ligand>
        <name>substrate</name>
    </ligand>
</feature>
<comment type="cofactor">
    <cofactor evidence="9">
        <name>Zn(2+)</name>
        <dbReference type="ChEBI" id="CHEBI:29105"/>
    </cofactor>
    <text evidence="9">Binds 1 zinc ion per subunit.</text>
</comment>
<name>A0A2M7E6J5_9BACT</name>
<feature type="binding site" evidence="9">
    <location>
        <position position="64"/>
    </location>
    <ligand>
        <name>Zn(2+)</name>
        <dbReference type="ChEBI" id="CHEBI:29105"/>
    </ligand>
</feature>
<feature type="binding site" evidence="9">
    <location>
        <begin position="51"/>
        <end position="53"/>
    </location>
    <ligand>
        <name>substrate</name>
    </ligand>
</feature>
<organism evidence="11 12">
    <name type="scientific">bacterium (Candidatus Ratteibacteria) CG01_land_8_20_14_3_00_40_19</name>
    <dbReference type="NCBI Taxonomy" id="2014290"/>
    <lineage>
        <taxon>Bacteria</taxon>
        <taxon>Candidatus Ratteibacteria</taxon>
    </lineage>
</organism>
<comment type="miscellaneous">
    <text evidence="9">The reaction produces a racemic mixture of D-glycero-alpha-D-manno-heptose 7-phosphate and D-glycero-beta-D-manno-heptose 7-phosphate.</text>
</comment>
<dbReference type="GO" id="GO:2001061">
    <property type="term" value="P:D-glycero-D-manno-heptose 7-phosphate biosynthetic process"/>
    <property type="evidence" value="ECO:0007669"/>
    <property type="project" value="UniProtKB-UniPathway"/>
</dbReference>
<dbReference type="InterPro" id="IPR004515">
    <property type="entry name" value="Phosphoheptose_Isoase"/>
</dbReference>
<dbReference type="EC" id="5.3.1.28" evidence="9"/>
<comment type="caution">
    <text evidence="9">Lacks conserved residue(s) required for the propagation of feature annotation.</text>
</comment>
<keyword evidence="8 9" id="KW-0119">Carbohydrate metabolism</keyword>
<comment type="subcellular location">
    <subcellularLocation>
        <location evidence="2 9">Cytoplasm</location>
    </subcellularLocation>
</comment>
<dbReference type="GO" id="GO:0005737">
    <property type="term" value="C:cytoplasm"/>
    <property type="evidence" value="ECO:0007669"/>
    <property type="project" value="UniProtKB-SubCell"/>
</dbReference>
<evidence type="ECO:0000256" key="7">
    <source>
        <dbReference type="ARBA" id="ARBA00023235"/>
    </source>
</evidence>
<comment type="similarity">
    <text evidence="3 9">Belongs to the SIS family. GmhA subfamily.</text>
</comment>
<dbReference type="Pfam" id="PF13580">
    <property type="entry name" value="SIS_2"/>
    <property type="match status" value="1"/>
</dbReference>
<feature type="binding site" evidence="9">
    <location>
        <begin position="93"/>
        <end position="94"/>
    </location>
    <ligand>
        <name>substrate</name>
    </ligand>
</feature>
<protein>
    <recommendedName>
        <fullName evidence="9">Phosphoheptose isomerase</fullName>
        <ecNumber evidence="9">5.3.1.28</ecNumber>
    </recommendedName>
    <alternativeName>
        <fullName evidence="9">Sedoheptulose 7-phosphate isomerase</fullName>
    </alternativeName>
</protein>
<dbReference type="InterPro" id="IPR035461">
    <property type="entry name" value="GmhA/DiaA"/>
</dbReference>
<dbReference type="AlphaFoldDB" id="A0A2M7E6J5"/>
<dbReference type="GO" id="GO:0008270">
    <property type="term" value="F:zinc ion binding"/>
    <property type="evidence" value="ECO:0007669"/>
    <property type="project" value="UniProtKB-UniRule"/>
</dbReference>
<dbReference type="UniPathway" id="UPA00041">
    <property type="reaction ID" value="UER00436"/>
</dbReference>
<keyword evidence="7 9" id="KW-0413">Isomerase</keyword>
<evidence type="ECO:0000259" key="10">
    <source>
        <dbReference type="PROSITE" id="PS51464"/>
    </source>
</evidence>
<dbReference type="GO" id="GO:0005975">
    <property type="term" value="P:carbohydrate metabolic process"/>
    <property type="evidence" value="ECO:0007669"/>
    <property type="project" value="UniProtKB-UniRule"/>
</dbReference>
<dbReference type="InterPro" id="IPR050099">
    <property type="entry name" value="SIS_GmhA/DiaA_subfam"/>
</dbReference>
<feature type="binding site" evidence="9">
    <location>
        <position position="64"/>
    </location>
    <ligand>
        <name>substrate</name>
    </ligand>
</feature>
<dbReference type="EMBL" id="PETL01000378">
    <property type="protein sequence ID" value="PIV63349.1"/>
    <property type="molecule type" value="Genomic_DNA"/>
</dbReference>
<dbReference type="GO" id="GO:0097367">
    <property type="term" value="F:carbohydrate derivative binding"/>
    <property type="evidence" value="ECO:0007669"/>
    <property type="project" value="InterPro"/>
</dbReference>
<dbReference type="Gene3D" id="3.40.50.10490">
    <property type="entry name" value="Glucose-6-phosphate isomerase like protein, domain 1"/>
    <property type="match status" value="1"/>
</dbReference>
<keyword evidence="6 9" id="KW-0862">Zinc</keyword>
<evidence type="ECO:0000256" key="6">
    <source>
        <dbReference type="ARBA" id="ARBA00022833"/>
    </source>
</evidence>
<keyword evidence="4 9" id="KW-0963">Cytoplasm</keyword>
<dbReference type="PROSITE" id="PS51464">
    <property type="entry name" value="SIS"/>
    <property type="match status" value="1"/>
</dbReference>
<evidence type="ECO:0000313" key="12">
    <source>
        <dbReference type="Proteomes" id="UP000228886"/>
    </source>
</evidence>
<evidence type="ECO:0000313" key="11">
    <source>
        <dbReference type="EMBL" id="PIV63349.1"/>
    </source>
</evidence>
<evidence type="ECO:0000256" key="8">
    <source>
        <dbReference type="ARBA" id="ARBA00023277"/>
    </source>
</evidence>
<evidence type="ECO:0000256" key="2">
    <source>
        <dbReference type="ARBA" id="ARBA00004496"/>
    </source>
</evidence>
<evidence type="ECO:0000256" key="9">
    <source>
        <dbReference type="HAMAP-Rule" id="MF_00067"/>
    </source>
</evidence>
<keyword evidence="5 9" id="KW-0479">Metal-binding</keyword>
<comment type="function">
    <text evidence="9">Catalyzes the isomerization of sedoheptulose 7-phosphate in D-glycero-D-manno-heptose 7-phosphate.</text>
</comment>
<comment type="caution">
    <text evidence="11">The sequence shown here is derived from an EMBL/GenBank/DDBJ whole genome shotgun (WGS) entry which is preliminary data.</text>
</comment>
<feature type="binding site" evidence="9">
    <location>
        <position position="179"/>
    </location>
    <ligand>
        <name>Zn(2+)</name>
        <dbReference type="ChEBI" id="CHEBI:29105"/>
    </ligand>
</feature>
<dbReference type="PANTHER" id="PTHR30390">
    <property type="entry name" value="SEDOHEPTULOSE 7-PHOSPHATE ISOMERASE / DNAA INITIATOR-ASSOCIATING FACTOR FOR REPLICATION INITIATION"/>
    <property type="match status" value="1"/>
</dbReference>
<dbReference type="InterPro" id="IPR046348">
    <property type="entry name" value="SIS_dom_sf"/>
</dbReference>
<accession>A0A2M7E6J5</accession>
<gene>
    <name evidence="9" type="primary">gmhA</name>
    <name evidence="11" type="ORF">COS11_07920</name>
</gene>
<evidence type="ECO:0000256" key="4">
    <source>
        <dbReference type="ARBA" id="ARBA00022490"/>
    </source>
</evidence>
<feature type="binding site" evidence="9">
    <location>
        <position position="171"/>
    </location>
    <ligand>
        <name>Zn(2+)</name>
        <dbReference type="ChEBI" id="CHEBI:29105"/>
    </ligand>
</feature>
<evidence type="ECO:0000256" key="5">
    <source>
        <dbReference type="ARBA" id="ARBA00022723"/>
    </source>
</evidence>
<feature type="binding site" evidence="9">
    <location>
        <position position="60"/>
    </location>
    <ligand>
        <name>Zn(2+)</name>
        <dbReference type="ChEBI" id="CHEBI:29105"/>
    </ligand>
</feature>
<dbReference type="CDD" id="cd05006">
    <property type="entry name" value="SIS_GmhA"/>
    <property type="match status" value="1"/>
</dbReference>
<comment type="pathway">
    <text evidence="9">Carbohydrate biosynthesis; D-glycero-D-manno-heptose 7-phosphate biosynthesis; D-glycero-alpha-D-manno-heptose 7-phosphate and D-glycero-beta-D-manno-heptose 7-phosphate from sedoheptulose 7-phosphate: step 1/1.</text>
</comment>
<dbReference type="Proteomes" id="UP000228886">
    <property type="component" value="Unassembled WGS sequence"/>
</dbReference>
<evidence type="ECO:0000256" key="3">
    <source>
        <dbReference type="ARBA" id="ARBA00009894"/>
    </source>
</evidence>
<dbReference type="GO" id="GO:0008968">
    <property type="term" value="F:D-sedoheptulose 7-phosphate isomerase activity"/>
    <property type="evidence" value="ECO:0007669"/>
    <property type="project" value="UniProtKB-UniRule"/>
</dbReference>
<feature type="binding site" evidence="9">
    <location>
        <begin position="119"/>
        <end position="121"/>
    </location>
    <ligand>
        <name>substrate</name>
    </ligand>
</feature>
<dbReference type="PANTHER" id="PTHR30390:SF6">
    <property type="entry name" value="DNAA INITIATOR-ASSOCIATING PROTEIN DIAA"/>
    <property type="match status" value="1"/>
</dbReference>
<dbReference type="HAMAP" id="MF_00067">
    <property type="entry name" value="GmhA"/>
    <property type="match status" value="1"/>
</dbReference>
<comment type="catalytic activity">
    <reaction evidence="1 9">
        <text>2 D-sedoheptulose 7-phosphate = D-glycero-alpha-D-manno-heptose 7-phosphate + D-glycero-beta-D-manno-heptose 7-phosphate</text>
        <dbReference type="Rhea" id="RHEA:27489"/>
        <dbReference type="ChEBI" id="CHEBI:57483"/>
        <dbReference type="ChEBI" id="CHEBI:60203"/>
        <dbReference type="ChEBI" id="CHEBI:60204"/>
        <dbReference type="EC" id="5.3.1.28"/>
    </reaction>
</comment>
<feature type="domain" description="SIS" evidence="10">
    <location>
        <begin position="36"/>
        <end position="192"/>
    </location>
</feature>
<dbReference type="SUPFAM" id="SSF53697">
    <property type="entry name" value="SIS domain"/>
    <property type="match status" value="1"/>
</dbReference>
<dbReference type="InterPro" id="IPR001347">
    <property type="entry name" value="SIS_dom"/>
</dbReference>
<reference evidence="12" key="1">
    <citation type="submission" date="2017-09" db="EMBL/GenBank/DDBJ databases">
        <title>Depth-based differentiation of microbial function through sediment-hosted aquifers and enrichment of novel symbionts in the deep terrestrial subsurface.</title>
        <authorList>
            <person name="Probst A.J."/>
            <person name="Ladd B."/>
            <person name="Jarett J.K."/>
            <person name="Geller-Mcgrath D.E."/>
            <person name="Sieber C.M.K."/>
            <person name="Emerson J.B."/>
            <person name="Anantharaman K."/>
            <person name="Thomas B.C."/>
            <person name="Malmstrom R."/>
            <person name="Stieglmeier M."/>
            <person name="Klingl A."/>
            <person name="Woyke T."/>
            <person name="Ryan C.M."/>
            <person name="Banfield J.F."/>
        </authorList>
    </citation>
    <scope>NUCLEOTIDE SEQUENCE [LARGE SCALE GENOMIC DNA]</scope>
</reference>
<sequence length="194" mass="21018">MEKVRIAELIKESIKVKESLLLPKNIKLIEKISQEIIKTLKNNGKIIFCGNGGSAADSQHLAAEFVGRFKKERKAISSLSLTTNTSILTSIANDYSFKEVFSRQIQALGKRGDLLIGISTSGNAENVILAVKTAKKIGIKTIALTGKNGGKLAEISHLTFIVPSNNTARIQEAHILIGHILAEIAENDITTNTQ</sequence>
<evidence type="ECO:0000256" key="1">
    <source>
        <dbReference type="ARBA" id="ARBA00000348"/>
    </source>
</evidence>
<proteinExistence type="inferred from homology"/>